<dbReference type="PANTHER" id="PTHR42879:SF2">
    <property type="entry name" value="3-OXOACYL-[ACYL-CARRIER-PROTEIN] REDUCTASE FABG"/>
    <property type="match status" value="1"/>
</dbReference>
<dbReference type="PROSITE" id="PS00061">
    <property type="entry name" value="ADH_SHORT"/>
    <property type="match status" value="1"/>
</dbReference>
<dbReference type="PRINTS" id="PR00081">
    <property type="entry name" value="GDHRDH"/>
</dbReference>
<keyword evidence="3" id="KW-0560">Oxidoreductase</keyword>
<dbReference type="InterPro" id="IPR020904">
    <property type="entry name" value="Sc_DH/Rdtase_CS"/>
</dbReference>
<keyword evidence="4" id="KW-1185">Reference proteome</keyword>
<dbReference type="NCBIfam" id="NF009466">
    <property type="entry name" value="PRK12826.1-2"/>
    <property type="match status" value="1"/>
</dbReference>
<name>A0ABW0ZWF4_9ACTN</name>
<dbReference type="NCBIfam" id="NF005559">
    <property type="entry name" value="PRK07231.1"/>
    <property type="match status" value="1"/>
</dbReference>
<dbReference type="PANTHER" id="PTHR42879">
    <property type="entry name" value="3-OXOACYL-(ACYL-CARRIER-PROTEIN) REDUCTASE"/>
    <property type="match status" value="1"/>
</dbReference>
<comment type="caution">
    <text evidence="3">The sequence shown here is derived from an EMBL/GenBank/DDBJ whole genome shotgun (WGS) entry which is preliminary data.</text>
</comment>
<dbReference type="PRINTS" id="PR00080">
    <property type="entry name" value="SDRFAMILY"/>
</dbReference>
<dbReference type="InterPro" id="IPR057326">
    <property type="entry name" value="KR_dom"/>
</dbReference>
<reference evidence="4" key="1">
    <citation type="journal article" date="2019" name="Int. J. Syst. Evol. Microbiol.">
        <title>The Global Catalogue of Microorganisms (GCM) 10K type strain sequencing project: providing services to taxonomists for standard genome sequencing and annotation.</title>
        <authorList>
            <consortium name="The Broad Institute Genomics Platform"/>
            <consortium name="The Broad Institute Genome Sequencing Center for Infectious Disease"/>
            <person name="Wu L."/>
            <person name="Ma J."/>
        </authorList>
    </citation>
    <scope>NUCLEOTIDE SEQUENCE [LARGE SCALE GENOMIC DNA]</scope>
    <source>
        <strain evidence="4">KCTC 42087</strain>
    </source>
</reference>
<dbReference type="RefSeq" id="WP_378283264.1">
    <property type="nucleotide sequence ID" value="NZ_JBHSON010000023.1"/>
</dbReference>
<evidence type="ECO:0000313" key="4">
    <source>
        <dbReference type="Proteomes" id="UP001596074"/>
    </source>
</evidence>
<dbReference type="InterPro" id="IPR050259">
    <property type="entry name" value="SDR"/>
</dbReference>
<gene>
    <name evidence="3" type="ORF">ACFPZN_18640</name>
</gene>
<protein>
    <submittedName>
        <fullName evidence="3">SDR family NAD(P)-dependent oxidoreductase</fullName>
        <ecNumber evidence="3">1.1.1.-</ecNumber>
    </submittedName>
</protein>
<dbReference type="SUPFAM" id="SSF51735">
    <property type="entry name" value="NAD(P)-binding Rossmann-fold domains"/>
    <property type="match status" value="1"/>
</dbReference>
<dbReference type="GO" id="GO:0016491">
    <property type="term" value="F:oxidoreductase activity"/>
    <property type="evidence" value="ECO:0007669"/>
    <property type="project" value="UniProtKB-KW"/>
</dbReference>
<evidence type="ECO:0000259" key="2">
    <source>
        <dbReference type="SMART" id="SM00822"/>
    </source>
</evidence>
<dbReference type="EC" id="1.1.1.-" evidence="3"/>
<dbReference type="InterPro" id="IPR036291">
    <property type="entry name" value="NAD(P)-bd_dom_sf"/>
</dbReference>
<feature type="domain" description="Ketoreductase" evidence="2">
    <location>
        <begin position="13"/>
        <end position="193"/>
    </location>
</feature>
<organism evidence="3 4">
    <name type="scientific">Actinomadura rugatobispora</name>
    <dbReference type="NCBI Taxonomy" id="1994"/>
    <lineage>
        <taxon>Bacteria</taxon>
        <taxon>Bacillati</taxon>
        <taxon>Actinomycetota</taxon>
        <taxon>Actinomycetes</taxon>
        <taxon>Streptosporangiales</taxon>
        <taxon>Thermomonosporaceae</taxon>
        <taxon>Actinomadura</taxon>
    </lineage>
</organism>
<dbReference type="SMART" id="SM00822">
    <property type="entry name" value="PKS_KR"/>
    <property type="match status" value="1"/>
</dbReference>
<accession>A0ABW0ZWF4</accession>
<evidence type="ECO:0000256" key="1">
    <source>
        <dbReference type="ARBA" id="ARBA00006484"/>
    </source>
</evidence>
<comment type="similarity">
    <text evidence="1">Belongs to the short-chain dehydrogenases/reductases (SDR) family.</text>
</comment>
<dbReference type="Pfam" id="PF13561">
    <property type="entry name" value="adh_short_C2"/>
    <property type="match status" value="1"/>
</dbReference>
<evidence type="ECO:0000313" key="3">
    <source>
        <dbReference type="EMBL" id="MFC5747649.1"/>
    </source>
</evidence>
<sequence length="259" mass="27061">MSEPSPAPAPGRRTAVVTGGGSGMGRAIVHRLAQDGHPVAIVDLDAGRAEAVAGEVREKGGEALAVGGVDVSDRAQVDAAMGRVGEDLGPVLVLVNNAGITGFREFLKINDEKWRRMMAVNLDGPFYCTQAVLPGMIEAGWGRIVNISSSSAQGGQQYMAHYVAAKAGLIGLTKSLALEFGPKGITVNTIPPGFIDTPMLRESERRGMFGGTVEDHTLRTPVRRPGRPEDIAAACAFLVSEEAGYVTGQIIGVNGGRNT</sequence>
<dbReference type="Gene3D" id="3.40.50.720">
    <property type="entry name" value="NAD(P)-binding Rossmann-like Domain"/>
    <property type="match status" value="1"/>
</dbReference>
<dbReference type="Proteomes" id="UP001596074">
    <property type="component" value="Unassembled WGS sequence"/>
</dbReference>
<dbReference type="EMBL" id="JBHSON010000023">
    <property type="protein sequence ID" value="MFC5747649.1"/>
    <property type="molecule type" value="Genomic_DNA"/>
</dbReference>
<dbReference type="InterPro" id="IPR002347">
    <property type="entry name" value="SDR_fam"/>
</dbReference>
<proteinExistence type="inferred from homology"/>